<dbReference type="EMBL" id="CP033219">
    <property type="protein sequence ID" value="AZV80138.1"/>
    <property type="molecule type" value="Genomic_DNA"/>
</dbReference>
<dbReference type="InterPro" id="IPR021136">
    <property type="entry name" value="Flagellar_hook_control-like_C"/>
</dbReference>
<feature type="compositionally biased region" description="Low complexity" evidence="1">
    <location>
        <begin position="13"/>
        <end position="24"/>
    </location>
</feature>
<keyword evidence="3" id="KW-0282">Flagellum</keyword>
<sequence>MIKNIISESAFDASKSPSKPKAASNEATNNGATFQSYYSASETQQNSDRSQSAVREVAQSDTIVTDDEALSSVSVDVADPPKSDVSAIDQEFAASEDDEPVVLVSTSVEVLPAENSPKNAVGFSQGAQGDSDVVTSSAANVNGNVTTAQEKSGLAVPQAGLADKSVANKVVRPPVHRSIAELRMTGPQPGTVAERQPMQATVAGQPGPMVEKTPGSSPQETPPTAIGTDAGQKAETIGAAVKAGQTTPEVQAAQQTTTTNTPRRAKVSQPGIAANTQGIAGVATHQAAGQNLPDGLQSVMKPLPEEQAAPVREAASEEVEVKTNIQPIRKATGPVSNATVQVQQVLQSAAIGQVAVVNAEALTDPLGVNLALDSTVFEPAGLSQLLTEAVMSPGTTHRPETPRLVAVQLAEALAAKGERNIDVALSPEELGRVKMRVSTTESSVVVTITTERPETGDLMRRHIDELSEEFRRMGFEDISFEFGGEGMPGDGSEQRDSLDSGSSGASDGSPIADNVQEAAQQNLRLGESGLDMRI</sequence>
<evidence type="ECO:0000313" key="4">
    <source>
        <dbReference type="Proteomes" id="UP000283063"/>
    </source>
</evidence>
<feature type="region of interest" description="Disordered" evidence="1">
    <location>
        <begin position="480"/>
        <end position="534"/>
    </location>
</feature>
<evidence type="ECO:0000259" key="2">
    <source>
        <dbReference type="Pfam" id="PF02120"/>
    </source>
</evidence>
<reference evidence="3 4" key="1">
    <citation type="submission" date="2018-10" db="EMBL/GenBank/DDBJ databases">
        <title>Parasedimentitalea marina sp. nov., a psychrophilic bacterium isolated from deep seawater of the New Britain Trench.</title>
        <authorList>
            <person name="Cao J."/>
        </authorList>
    </citation>
    <scope>NUCLEOTIDE SEQUENCE [LARGE SCALE GENOMIC DNA]</scope>
    <source>
        <strain evidence="3 4">W43</strain>
    </source>
</reference>
<feature type="compositionally biased region" description="Polar residues" evidence="1">
    <location>
        <begin position="25"/>
        <end position="63"/>
    </location>
</feature>
<feature type="region of interest" description="Disordered" evidence="1">
    <location>
        <begin position="203"/>
        <end position="230"/>
    </location>
</feature>
<evidence type="ECO:0000256" key="1">
    <source>
        <dbReference type="SAM" id="MobiDB-lite"/>
    </source>
</evidence>
<proteinExistence type="predicted"/>
<protein>
    <submittedName>
        <fullName evidence="3">Flagellar hook-length control protein FliK</fullName>
    </submittedName>
</protein>
<dbReference type="Pfam" id="PF02120">
    <property type="entry name" value="Flg_hook"/>
    <property type="match status" value="1"/>
</dbReference>
<feature type="region of interest" description="Disordered" evidence="1">
    <location>
        <begin position="243"/>
        <end position="269"/>
    </location>
</feature>
<accession>A0A3T0N7Y2</accession>
<name>A0A3T0N7Y2_9RHOB</name>
<dbReference type="OrthoDB" id="7203912at2"/>
<keyword evidence="4" id="KW-1185">Reference proteome</keyword>
<organism evidence="3 4">
    <name type="scientific">Parasedimentitalea marina</name>
    <dbReference type="NCBI Taxonomy" id="2483033"/>
    <lineage>
        <taxon>Bacteria</taxon>
        <taxon>Pseudomonadati</taxon>
        <taxon>Pseudomonadota</taxon>
        <taxon>Alphaproteobacteria</taxon>
        <taxon>Rhodobacterales</taxon>
        <taxon>Paracoccaceae</taxon>
        <taxon>Parasedimentitalea</taxon>
    </lineage>
</organism>
<dbReference type="Gene3D" id="3.30.750.140">
    <property type="match status" value="1"/>
</dbReference>
<dbReference type="Proteomes" id="UP000283063">
    <property type="component" value="Chromosome"/>
</dbReference>
<dbReference type="AlphaFoldDB" id="A0A3T0N7Y2"/>
<dbReference type="InterPro" id="IPR038610">
    <property type="entry name" value="FliK-like_C_sf"/>
</dbReference>
<dbReference type="CDD" id="cd17470">
    <property type="entry name" value="T3SS_Flik_C"/>
    <property type="match status" value="1"/>
</dbReference>
<evidence type="ECO:0000313" key="3">
    <source>
        <dbReference type="EMBL" id="AZV80138.1"/>
    </source>
</evidence>
<feature type="compositionally biased region" description="Low complexity" evidence="1">
    <location>
        <begin position="245"/>
        <end position="262"/>
    </location>
</feature>
<dbReference type="KEGG" id="sedi:EBB79_21080"/>
<gene>
    <name evidence="3" type="ORF">EBB79_21080</name>
</gene>
<feature type="compositionally biased region" description="Low complexity" evidence="1">
    <location>
        <begin position="499"/>
        <end position="509"/>
    </location>
</feature>
<keyword evidence="3" id="KW-0966">Cell projection</keyword>
<feature type="domain" description="Flagellar hook-length control protein-like C-terminal" evidence="2">
    <location>
        <begin position="412"/>
        <end position="484"/>
    </location>
</feature>
<keyword evidence="3" id="KW-0969">Cilium</keyword>
<feature type="region of interest" description="Disordered" evidence="1">
    <location>
        <begin position="1"/>
        <end position="83"/>
    </location>
</feature>